<evidence type="ECO:0000256" key="2">
    <source>
        <dbReference type="ARBA" id="ARBA00023002"/>
    </source>
</evidence>
<evidence type="ECO:0000256" key="3">
    <source>
        <dbReference type="PROSITE-ProRule" id="PRU10007"/>
    </source>
</evidence>
<keyword evidence="7" id="KW-1185">Reference proteome</keyword>
<gene>
    <name evidence="6" type="ORF">ET495_01335</name>
</gene>
<feature type="active site" evidence="3">
    <location>
        <position position="280"/>
    </location>
</feature>
<dbReference type="InterPro" id="IPR016162">
    <property type="entry name" value="Ald_DH_N"/>
</dbReference>
<keyword evidence="2 4" id="KW-0560">Oxidoreductase</keyword>
<evidence type="ECO:0000259" key="5">
    <source>
        <dbReference type="Pfam" id="PF00171"/>
    </source>
</evidence>
<dbReference type="Proteomes" id="UP000291758">
    <property type="component" value="Chromosome"/>
</dbReference>
<accession>A0A4P6EKH6</accession>
<dbReference type="SUPFAM" id="SSF53720">
    <property type="entry name" value="ALDH-like"/>
    <property type="match status" value="1"/>
</dbReference>
<dbReference type="GO" id="GO:0016620">
    <property type="term" value="F:oxidoreductase activity, acting on the aldehyde or oxo group of donors, NAD or NADP as acceptor"/>
    <property type="evidence" value="ECO:0007669"/>
    <property type="project" value="InterPro"/>
</dbReference>
<dbReference type="InterPro" id="IPR015590">
    <property type="entry name" value="Aldehyde_DH_dom"/>
</dbReference>
<organism evidence="6 7">
    <name type="scientific">Xylanimonas allomyrinae</name>
    <dbReference type="NCBI Taxonomy" id="2509459"/>
    <lineage>
        <taxon>Bacteria</taxon>
        <taxon>Bacillati</taxon>
        <taxon>Actinomycetota</taxon>
        <taxon>Actinomycetes</taxon>
        <taxon>Micrococcales</taxon>
        <taxon>Promicromonosporaceae</taxon>
        <taxon>Xylanimonas</taxon>
    </lineage>
</organism>
<name>A0A4P6EKH6_9MICO</name>
<evidence type="ECO:0000256" key="4">
    <source>
        <dbReference type="RuleBase" id="RU003345"/>
    </source>
</evidence>
<dbReference type="InterPro" id="IPR016161">
    <property type="entry name" value="Ald_DH/histidinol_DH"/>
</dbReference>
<reference evidence="6 7" key="1">
    <citation type="submission" date="2019-01" db="EMBL/GenBank/DDBJ databases">
        <title>Genome sequencing of strain 2JSPR-7.</title>
        <authorList>
            <person name="Heo J."/>
            <person name="Kim S.-J."/>
            <person name="Kim J.-S."/>
            <person name="Hong S.-B."/>
            <person name="Kwon S.-W."/>
        </authorList>
    </citation>
    <scope>NUCLEOTIDE SEQUENCE [LARGE SCALE GENOMIC DNA]</scope>
    <source>
        <strain evidence="6 7">2JSPR-7</strain>
    </source>
</reference>
<evidence type="ECO:0000313" key="6">
    <source>
        <dbReference type="EMBL" id="QAY62143.1"/>
    </source>
</evidence>
<evidence type="ECO:0000313" key="7">
    <source>
        <dbReference type="Proteomes" id="UP000291758"/>
    </source>
</evidence>
<dbReference type="Pfam" id="PF00171">
    <property type="entry name" value="Aldedh"/>
    <property type="match status" value="1"/>
</dbReference>
<dbReference type="InterPro" id="IPR029510">
    <property type="entry name" value="Ald_DH_CS_GLU"/>
</dbReference>
<dbReference type="Gene3D" id="3.40.309.10">
    <property type="entry name" value="Aldehyde Dehydrogenase, Chain A, domain 2"/>
    <property type="match status" value="1"/>
</dbReference>
<protein>
    <submittedName>
        <fullName evidence="6">Aldehyde dehydrogenase family protein</fullName>
    </submittedName>
</protein>
<dbReference type="EMBL" id="CP035495">
    <property type="protein sequence ID" value="QAY62143.1"/>
    <property type="molecule type" value="Genomic_DNA"/>
</dbReference>
<dbReference type="Gene3D" id="3.40.605.10">
    <property type="entry name" value="Aldehyde Dehydrogenase, Chain A, domain 1"/>
    <property type="match status" value="1"/>
</dbReference>
<proteinExistence type="inferred from homology"/>
<dbReference type="OrthoDB" id="3954161at2"/>
<dbReference type="FunFam" id="3.40.605.10:FF:000007">
    <property type="entry name" value="NAD/NADP-dependent betaine aldehyde dehydrogenase"/>
    <property type="match status" value="1"/>
</dbReference>
<feature type="domain" description="Aldehyde dehydrogenase" evidence="5">
    <location>
        <begin position="51"/>
        <end position="507"/>
    </location>
</feature>
<dbReference type="PROSITE" id="PS00687">
    <property type="entry name" value="ALDEHYDE_DEHYDR_GLU"/>
    <property type="match status" value="1"/>
</dbReference>
<comment type="similarity">
    <text evidence="1 4">Belongs to the aldehyde dehydrogenase family.</text>
</comment>
<dbReference type="AlphaFoldDB" id="A0A4P6EKH6"/>
<dbReference type="KEGG" id="xyl:ET495_01335"/>
<dbReference type="PANTHER" id="PTHR11699">
    <property type="entry name" value="ALDEHYDE DEHYDROGENASE-RELATED"/>
    <property type="match status" value="1"/>
</dbReference>
<sequence>MTMPPVIETSAAPTVVLPEEDAGRSVVAARLDVETCRHLIDGQEVPASDGGWIDTIDPASGRRIASVARGTPADVDAAVRAARKAFREVWFDTSAVERGRLLQSASRRLLELDDDLAALETLDCGKPLSQARADVHLAARYLELFGNAAASVHGEQIPVSPHLLDVAQRQPYGVSGQINAWNFPVNMAARSVGAALAAGNTVVVKTPELAPLSTLVLGRVLLDVGVPAGVVNVVHGLGSVAGEALSSHPDVDILTFTGSVRTGARVAARAAANVTPCVMELGGKSPVIVYPDADIEKAAEQLARGFVEANGQSCDLPSLLLVHADVQRRFVDHLVGVVRTMTIGPGMADPDVSAVISRAQLDRITGLVEGAVREGARVAVGGGRADAPGLDGGHFFRPTVLTGVTPSMRVAREEIFGPVLSVVAFDDADDVAALANGSDFGLAAFVWTRDVGRALSLARSVDAGQVYVNCLSSGDGPMLPFGGFKNSGYGREKGVAALTTYTQVKNICISME</sequence>
<evidence type="ECO:0000256" key="1">
    <source>
        <dbReference type="ARBA" id="ARBA00009986"/>
    </source>
</evidence>
<dbReference type="InterPro" id="IPR016163">
    <property type="entry name" value="Ald_DH_C"/>
</dbReference>